<keyword evidence="4" id="KW-0472">Membrane</keyword>
<keyword evidence="2" id="KW-0325">Glycoprotein</keyword>
<evidence type="ECO:0000256" key="4">
    <source>
        <dbReference type="SAM" id="Phobius"/>
    </source>
</evidence>
<keyword evidence="5" id="KW-0732">Signal</keyword>
<protein>
    <recommendedName>
        <fullName evidence="6">Ig-like domain-containing protein</fullName>
    </recommendedName>
</protein>
<dbReference type="SUPFAM" id="SSF48726">
    <property type="entry name" value="Immunoglobulin"/>
    <property type="match status" value="2"/>
</dbReference>
<evidence type="ECO:0000256" key="1">
    <source>
        <dbReference type="ARBA" id="ARBA00023157"/>
    </source>
</evidence>
<sequence>MMMMMRMLQMILLLTESVLISSYQLNSTVECERPDKKKTVRVLAGESLYLPCPNDDCHIETENTSYEWFKYIERTEQVEQIGTEESERIHYHLSELYILWLTLNDTGRYITRWWYEEDKCDEYETDVVVYEEFNTDLLDYTPEEEKPSKIYCPVCEYQQATFIWYKNFSLIPNQSAEYLLLRNSSKESAGIYTCVCTWEHNGIKHNRSGFRELIIRDMSSSTPTFQLPINNSIVITDVGTELILHCSVFFGYTVCDECSVQWERNKTRIDAVNGYKQETRKQGGIMESFLTITKVSELDLRSEYRCRAEDSYEFFYVSIILKRKGKILSMMNIVCIFTISLVFSIFLSQCMFSFLIPNKGTIKVLLFMMIIKCETCIRSDRLNAIEVMLSSLQKKKKHETERRLDDFDEAMSANDSRITALEVTCNKRQVANGLLKAKFILNPSLYSYSHNITFLFFTRLLNLLHSITKRNDLLLAIHQRGIMARTNTTLPFRLEHQTGSPHSVTHPLRILLKVP</sequence>
<keyword evidence="3" id="KW-0393">Immunoglobulin domain</keyword>
<dbReference type="PANTHER" id="PTHR11890">
    <property type="entry name" value="INTERLEUKIN-1 RECEPTOR FAMILY MEMBER"/>
    <property type="match status" value="1"/>
</dbReference>
<keyword evidence="1" id="KW-1015">Disulfide bond</keyword>
<accession>A0AAW2A7A2</accession>
<dbReference type="InterPro" id="IPR013783">
    <property type="entry name" value="Ig-like_fold"/>
</dbReference>
<feature type="transmembrane region" description="Helical" evidence="4">
    <location>
        <begin position="330"/>
        <end position="356"/>
    </location>
</feature>
<comment type="caution">
    <text evidence="7">The sequence shown here is derived from an EMBL/GenBank/DDBJ whole genome shotgun (WGS) entry which is preliminary data.</text>
</comment>
<feature type="signal peptide" evidence="5">
    <location>
        <begin position="1"/>
        <end position="22"/>
    </location>
</feature>
<dbReference type="AlphaFoldDB" id="A0AAW2A7A2"/>
<dbReference type="EMBL" id="JAWDJR010000009">
    <property type="protein sequence ID" value="KAK9968968.1"/>
    <property type="molecule type" value="Genomic_DNA"/>
</dbReference>
<reference evidence="7 8" key="1">
    <citation type="submission" date="2024-05" db="EMBL/GenBank/DDBJ databases">
        <title>A high-quality chromosomal-level genome assembly of Topmouth culter (Culter alburnus).</title>
        <authorList>
            <person name="Zhao H."/>
        </authorList>
    </citation>
    <scope>NUCLEOTIDE SEQUENCE [LARGE SCALE GENOMIC DNA]</scope>
    <source>
        <strain evidence="7">CATC2023</strain>
        <tissue evidence="7">Muscle</tissue>
    </source>
</reference>
<evidence type="ECO:0000256" key="5">
    <source>
        <dbReference type="SAM" id="SignalP"/>
    </source>
</evidence>
<feature type="domain" description="Ig-like" evidence="6">
    <location>
        <begin position="34"/>
        <end position="194"/>
    </location>
</feature>
<keyword evidence="4" id="KW-1133">Transmembrane helix</keyword>
<proteinExistence type="predicted"/>
<evidence type="ECO:0000256" key="3">
    <source>
        <dbReference type="ARBA" id="ARBA00023319"/>
    </source>
</evidence>
<dbReference type="Gene3D" id="2.60.40.10">
    <property type="entry name" value="Immunoglobulins"/>
    <property type="match status" value="3"/>
</dbReference>
<evidence type="ECO:0000313" key="8">
    <source>
        <dbReference type="Proteomes" id="UP001479290"/>
    </source>
</evidence>
<dbReference type="Proteomes" id="UP001479290">
    <property type="component" value="Unassembled WGS sequence"/>
</dbReference>
<dbReference type="PROSITE" id="PS50835">
    <property type="entry name" value="IG_LIKE"/>
    <property type="match status" value="2"/>
</dbReference>
<name>A0AAW2A7A2_CULAL</name>
<dbReference type="InterPro" id="IPR007110">
    <property type="entry name" value="Ig-like_dom"/>
</dbReference>
<dbReference type="PANTHER" id="PTHR11890:SF26">
    <property type="entry name" value="INTERLEUKIN-1 RECEPTOR TYPE 1"/>
    <property type="match status" value="1"/>
</dbReference>
<dbReference type="SMART" id="SM00409">
    <property type="entry name" value="IG"/>
    <property type="match status" value="2"/>
</dbReference>
<feature type="chain" id="PRO_5043811164" description="Ig-like domain-containing protein" evidence="5">
    <location>
        <begin position="23"/>
        <end position="515"/>
    </location>
</feature>
<keyword evidence="8" id="KW-1185">Reference proteome</keyword>
<gene>
    <name evidence="7" type="ORF">ABG768_027185</name>
</gene>
<keyword evidence="4" id="KW-0812">Transmembrane</keyword>
<feature type="domain" description="Ig-like" evidence="6">
    <location>
        <begin position="223"/>
        <end position="318"/>
    </location>
</feature>
<evidence type="ECO:0000259" key="6">
    <source>
        <dbReference type="PROSITE" id="PS50835"/>
    </source>
</evidence>
<organism evidence="7 8">
    <name type="scientific">Culter alburnus</name>
    <name type="common">Topmouth culter</name>
    <dbReference type="NCBI Taxonomy" id="194366"/>
    <lineage>
        <taxon>Eukaryota</taxon>
        <taxon>Metazoa</taxon>
        <taxon>Chordata</taxon>
        <taxon>Craniata</taxon>
        <taxon>Vertebrata</taxon>
        <taxon>Euteleostomi</taxon>
        <taxon>Actinopterygii</taxon>
        <taxon>Neopterygii</taxon>
        <taxon>Teleostei</taxon>
        <taxon>Ostariophysi</taxon>
        <taxon>Cypriniformes</taxon>
        <taxon>Xenocyprididae</taxon>
        <taxon>Xenocypridinae</taxon>
        <taxon>Culter</taxon>
    </lineage>
</organism>
<dbReference type="InterPro" id="IPR003599">
    <property type="entry name" value="Ig_sub"/>
</dbReference>
<evidence type="ECO:0000256" key="2">
    <source>
        <dbReference type="ARBA" id="ARBA00023180"/>
    </source>
</evidence>
<dbReference type="InterPro" id="IPR036179">
    <property type="entry name" value="Ig-like_dom_sf"/>
</dbReference>
<evidence type="ECO:0000313" key="7">
    <source>
        <dbReference type="EMBL" id="KAK9968968.1"/>
    </source>
</evidence>
<dbReference type="InterPro" id="IPR015621">
    <property type="entry name" value="IL-1_rcpt_fam"/>
</dbReference>